<feature type="compositionally biased region" description="Pro residues" evidence="1">
    <location>
        <begin position="59"/>
        <end position="70"/>
    </location>
</feature>
<dbReference type="Proteomes" id="UP000054166">
    <property type="component" value="Unassembled WGS sequence"/>
</dbReference>
<keyword evidence="3" id="KW-1185">Reference proteome</keyword>
<dbReference type="AlphaFoldDB" id="A0A0C3BKL3"/>
<reference evidence="3" key="2">
    <citation type="submission" date="2015-01" db="EMBL/GenBank/DDBJ databases">
        <title>Evolutionary Origins and Diversification of the Mycorrhizal Mutualists.</title>
        <authorList>
            <consortium name="DOE Joint Genome Institute"/>
            <consortium name="Mycorrhizal Genomics Consortium"/>
            <person name="Kohler A."/>
            <person name="Kuo A."/>
            <person name="Nagy L.G."/>
            <person name="Floudas D."/>
            <person name="Copeland A."/>
            <person name="Barry K.W."/>
            <person name="Cichocki N."/>
            <person name="Veneault-Fourrey C."/>
            <person name="LaButti K."/>
            <person name="Lindquist E.A."/>
            <person name="Lipzen A."/>
            <person name="Lundell T."/>
            <person name="Morin E."/>
            <person name="Murat C."/>
            <person name="Riley R."/>
            <person name="Ohm R."/>
            <person name="Sun H."/>
            <person name="Tunlid A."/>
            <person name="Henrissat B."/>
            <person name="Grigoriev I.V."/>
            <person name="Hibbett D.S."/>
            <person name="Martin F."/>
        </authorList>
    </citation>
    <scope>NUCLEOTIDE SEQUENCE [LARGE SCALE GENOMIC DNA]</scope>
    <source>
        <strain evidence="3">F 1598</strain>
    </source>
</reference>
<feature type="compositionally biased region" description="Polar residues" evidence="1">
    <location>
        <begin position="84"/>
        <end position="99"/>
    </location>
</feature>
<reference evidence="2 3" key="1">
    <citation type="submission" date="2014-04" db="EMBL/GenBank/DDBJ databases">
        <authorList>
            <consortium name="DOE Joint Genome Institute"/>
            <person name="Kuo A."/>
            <person name="Tarkka M."/>
            <person name="Buscot F."/>
            <person name="Kohler A."/>
            <person name="Nagy L.G."/>
            <person name="Floudas D."/>
            <person name="Copeland A."/>
            <person name="Barry K.W."/>
            <person name="Cichocki N."/>
            <person name="Veneault-Fourrey C."/>
            <person name="LaButti K."/>
            <person name="Lindquist E.A."/>
            <person name="Lipzen A."/>
            <person name="Lundell T."/>
            <person name="Morin E."/>
            <person name="Murat C."/>
            <person name="Sun H."/>
            <person name="Tunlid A."/>
            <person name="Henrissat B."/>
            <person name="Grigoriev I.V."/>
            <person name="Hibbett D.S."/>
            <person name="Martin F."/>
            <person name="Nordberg H.P."/>
            <person name="Cantor M.N."/>
            <person name="Hua S.X."/>
        </authorList>
    </citation>
    <scope>NUCLEOTIDE SEQUENCE [LARGE SCALE GENOMIC DNA]</scope>
    <source>
        <strain evidence="2 3">F 1598</strain>
    </source>
</reference>
<dbReference type="EMBL" id="KN832980">
    <property type="protein sequence ID" value="KIM86968.1"/>
    <property type="molecule type" value="Genomic_DNA"/>
</dbReference>
<proteinExistence type="predicted"/>
<sequence length="137" mass="15133">MAGMVVWRMDGGAPEVLSEWVVDADRELMEREAVNRKEGGKERGNVSSPDALDSLETSPQPPRLSNPYLPPSLRRRNRLPYHLDQTSSLFQRSPSTTVNDHPVSGISNGGGTVEGFVFDPEIVGAFMRCGMIRCFRG</sequence>
<name>A0A0C3BKL3_PILCF</name>
<protein>
    <submittedName>
        <fullName evidence="2">Uncharacterized protein</fullName>
    </submittedName>
</protein>
<feature type="compositionally biased region" description="Basic and acidic residues" evidence="1">
    <location>
        <begin position="32"/>
        <end position="44"/>
    </location>
</feature>
<gene>
    <name evidence="2" type="ORF">PILCRDRAFT_4215</name>
</gene>
<evidence type="ECO:0000256" key="1">
    <source>
        <dbReference type="SAM" id="MobiDB-lite"/>
    </source>
</evidence>
<organism evidence="2 3">
    <name type="scientific">Piloderma croceum (strain F 1598)</name>
    <dbReference type="NCBI Taxonomy" id="765440"/>
    <lineage>
        <taxon>Eukaryota</taxon>
        <taxon>Fungi</taxon>
        <taxon>Dikarya</taxon>
        <taxon>Basidiomycota</taxon>
        <taxon>Agaricomycotina</taxon>
        <taxon>Agaricomycetes</taxon>
        <taxon>Agaricomycetidae</taxon>
        <taxon>Atheliales</taxon>
        <taxon>Atheliaceae</taxon>
        <taxon>Piloderma</taxon>
    </lineage>
</organism>
<feature type="region of interest" description="Disordered" evidence="1">
    <location>
        <begin position="32"/>
        <end position="106"/>
    </location>
</feature>
<accession>A0A0C3BKL3</accession>
<dbReference type="HOGENOM" id="CLU_1865879_0_0_1"/>
<dbReference type="InParanoid" id="A0A0C3BKL3"/>
<evidence type="ECO:0000313" key="2">
    <source>
        <dbReference type="EMBL" id="KIM86968.1"/>
    </source>
</evidence>
<evidence type="ECO:0000313" key="3">
    <source>
        <dbReference type="Proteomes" id="UP000054166"/>
    </source>
</evidence>